<dbReference type="PANTHER" id="PTHR28080:SF1">
    <property type="entry name" value="PEROXISOMAL BIOGENESIS FACTOR 3"/>
    <property type="match status" value="1"/>
</dbReference>
<proteinExistence type="predicted"/>
<dbReference type="Proteomes" id="UP000716291">
    <property type="component" value="Unassembled WGS sequence"/>
</dbReference>
<comment type="caution">
    <text evidence="2">The sequence shown here is derived from an EMBL/GenBank/DDBJ whole genome shotgun (WGS) entry which is preliminary data.</text>
</comment>
<dbReference type="GO" id="GO:0045046">
    <property type="term" value="P:protein import into peroxisome membrane"/>
    <property type="evidence" value="ECO:0007669"/>
    <property type="project" value="TreeGrafter"/>
</dbReference>
<keyword evidence="1" id="KW-0175">Coiled coil</keyword>
<dbReference type="AlphaFoldDB" id="A0A9P6XER2"/>
<dbReference type="GO" id="GO:0005778">
    <property type="term" value="C:peroxisomal membrane"/>
    <property type="evidence" value="ECO:0007669"/>
    <property type="project" value="InterPro"/>
</dbReference>
<sequence>MAVITSVKNYIKKHKKGIFISAAIAGGSYLAGRYAATKIRDIQEKATTERLAKENLKRRFQQNQNDCVFTVISLLPTLSDQILNEMNIEAEWAKLQKSRDLEKVEKKLKEEKETASLMKEEKEITEPIVIDENKEDQETVLKTTPNNLDASVGSLSTSVHSDDSNNIPFPPGILDKKQKQLIWETIKTKSFVRTFTSIYSITLLTLLSHIQLNLLGRFTYLWSVSVLNKEEPTIRLQQEGDRADAGYLDPQVEHMFLSTSWWLLHRGWRGCAKQVQEAVDEIVSSIPLKSSLNHKEAEGLLQKLRRRIEYDEDGNLINFRNWMLPDTEEEELEVLYGTGFEKQALYNKTSTITLRKLLDETKDYIDSPDFGQVLSSCLNEVFAVFDHHAFANLLPNLEGGVSSIKEVSQAEAQIIEQGKSLTLAKLLPIISRQAHLVIAGNEYLNAFAYIKELQAFSAMIYTQFDDEIIHK</sequence>
<feature type="coiled-coil region" evidence="1">
    <location>
        <begin position="94"/>
        <end position="121"/>
    </location>
</feature>
<accession>A0A9P6XER2</accession>
<organism evidence="2 3">
    <name type="scientific">Rhizopus oryzae</name>
    <name type="common">Mucormycosis agent</name>
    <name type="synonym">Rhizopus arrhizus var. delemar</name>
    <dbReference type="NCBI Taxonomy" id="64495"/>
    <lineage>
        <taxon>Eukaryota</taxon>
        <taxon>Fungi</taxon>
        <taxon>Fungi incertae sedis</taxon>
        <taxon>Mucoromycota</taxon>
        <taxon>Mucoromycotina</taxon>
        <taxon>Mucoromycetes</taxon>
        <taxon>Mucorales</taxon>
        <taxon>Mucorineae</taxon>
        <taxon>Rhizopodaceae</taxon>
        <taxon>Rhizopus</taxon>
    </lineage>
</organism>
<evidence type="ECO:0000313" key="2">
    <source>
        <dbReference type="EMBL" id="KAG1312120.1"/>
    </source>
</evidence>
<dbReference type="Pfam" id="PF04882">
    <property type="entry name" value="Peroxin-3"/>
    <property type="match status" value="1"/>
</dbReference>
<keyword evidence="3" id="KW-1185">Reference proteome</keyword>
<reference evidence="2" key="1">
    <citation type="journal article" date="2020" name="Microb. Genom.">
        <title>Genetic diversity of clinical and environmental Mucorales isolates obtained from an investigation of mucormycosis cases among solid organ transplant recipients.</title>
        <authorList>
            <person name="Nguyen M.H."/>
            <person name="Kaul D."/>
            <person name="Muto C."/>
            <person name="Cheng S.J."/>
            <person name="Richter R.A."/>
            <person name="Bruno V.M."/>
            <person name="Liu G."/>
            <person name="Beyhan S."/>
            <person name="Sundermann A.J."/>
            <person name="Mounaud S."/>
            <person name="Pasculle A.W."/>
            <person name="Nierman W.C."/>
            <person name="Driscoll E."/>
            <person name="Cumbie R."/>
            <person name="Clancy C.J."/>
            <person name="Dupont C.L."/>
        </authorList>
    </citation>
    <scope>NUCLEOTIDE SEQUENCE</scope>
    <source>
        <strain evidence="2">GL11</strain>
    </source>
</reference>
<evidence type="ECO:0008006" key="4">
    <source>
        <dbReference type="Google" id="ProtNLM"/>
    </source>
</evidence>
<dbReference type="PANTHER" id="PTHR28080">
    <property type="entry name" value="PEROXISOMAL BIOGENESIS FACTOR 3"/>
    <property type="match status" value="1"/>
</dbReference>
<name>A0A9P6XER2_RHIOR</name>
<dbReference type="InterPro" id="IPR006966">
    <property type="entry name" value="Peroxin-3"/>
</dbReference>
<protein>
    <recommendedName>
        <fullName evidence="4">Peroxin-3</fullName>
    </recommendedName>
</protein>
<dbReference type="GO" id="GO:0030674">
    <property type="term" value="F:protein-macromolecule adaptor activity"/>
    <property type="evidence" value="ECO:0007669"/>
    <property type="project" value="TreeGrafter"/>
</dbReference>
<evidence type="ECO:0000313" key="3">
    <source>
        <dbReference type="Proteomes" id="UP000716291"/>
    </source>
</evidence>
<dbReference type="EMBL" id="JAANQT010000315">
    <property type="protein sequence ID" value="KAG1312120.1"/>
    <property type="molecule type" value="Genomic_DNA"/>
</dbReference>
<gene>
    <name evidence="2" type="ORF">G6F64_003279</name>
</gene>
<evidence type="ECO:0000256" key="1">
    <source>
        <dbReference type="SAM" id="Coils"/>
    </source>
</evidence>
<dbReference type="OrthoDB" id="45930at2759"/>